<evidence type="ECO:0000256" key="1">
    <source>
        <dbReference type="SAM" id="SignalP"/>
    </source>
</evidence>
<keyword evidence="3" id="KW-1185">Reference proteome</keyword>
<evidence type="ECO:0000313" key="3">
    <source>
        <dbReference type="Proteomes" id="UP000053989"/>
    </source>
</evidence>
<dbReference type="EMBL" id="KN822046">
    <property type="protein sequence ID" value="KIM61916.1"/>
    <property type="molecule type" value="Genomic_DNA"/>
</dbReference>
<evidence type="ECO:0008006" key="4">
    <source>
        <dbReference type="Google" id="ProtNLM"/>
    </source>
</evidence>
<feature type="chain" id="PRO_5002176937" description="Secreted protein" evidence="1">
    <location>
        <begin position="20"/>
        <end position="90"/>
    </location>
</feature>
<keyword evidence="1" id="KW-0732">Signal</keyword>
<organism evidence="2 3">
    <name type="scientific">Scleroderma citrinum Foug A</name>
    <dbReference type="NCBI Taxonomy" id="1036808"/>
    <lineage>
        <taxon>Eukaryota</taxon>
        <taxon>Fungi</taxon>
        <taxon>Dikarya</taxon>
        <taxon>Basidiomycota</taxon>
        <taxon>Agaricomycotina</taxon>
        <taxon>Agaricomycetes</taxon>
        <taxon>Agaricomycetidae</taxon>
        <taxon>Boletales</taxon>
        <taxon>Sclerodermatineae</taxon>
        <taxon>Sclerodermataceae</taxon>
        <taxon>Scleroderma</taxon>
    </lineage>
</organism>
<accession>A0A0C3E1E5</accession>
<reference evidence="2 3" key="1">
    <citation type="submission" date="2014-04" db="EMBL/GenBank/DDBJ databases">
        <authorList>
            <consortium name="DOE Joint Genome Institute"/>
            <person name="Kuo A."/>
            <person name="Kohler A."/>
            <person name="Nagy L.G."/>
            <person name="Floudas D."/>
            <person name="Copeland A."/>
            <person name="Barry K.W."/>
            <person name="Cichocki N."/>
            <person name="Veneault-Fourrey C."/>
            <person name="LaButti K."/>
            <person name="Lindquist E.A."/>
            <person name="Lipzen A."/>
            <person name="Lundell T."/>
            <person name="Morin E."/>
            <person name="Murat C."/>
            <person name="Sun H."/>
            <person name="Tunlid A."/>
            <person name="Henrissat B."/>
            <person name="Grigoriev I.V."/>
            <person name="Hibbett D.S."/>
            <person name="Martin F."/>
            <person name="Nordberg H.P."/>
            <person name="Cantor M.N."/>
            <person name="Hua S.X."/>
        </authorList>
    </citation>
    <scope>NUCLEOTIDE SEQUENCE [LARGE SCALE GENOMIC DNA]</scope>
    <source>
        <strain evidence="2 3">Foug A</strain>
    </source>
</reference>
<gene>
    <name evidence="2" type="ORF">SCLCIDRAFT_1215537</name>
</gene>
<feature type="signal peptide" evidence="1">
    <location>
        <begin position="1"/>
        <end position="19"/>
    </location>
</feature>
<dbReference type="Proteomes" id="UP000053989">
    <property type="component" value="Unassembled WGS sequence"/>
</dbReference>
<dbReference type="HOGENOM" id="CLU_2442173_0_0_1"/>
<name>A0A0C3E1E5_9AGAM</name>
<reference evidence="3" key="2">
    <citation type="submission" date="2015-01" db="EMBL/GenBank/DDBJ databases">
        <title>Evolutionary Origins and Diversification of the Mycorrhizal Mutualists.</title>
        <authorList>
            <consortium name="DOE Joint Genome Institute"/>
            <consortium name="Mycorrhizal Genomics Consortium"/>
            <person name="Kohler A."/>
            <person name="Kuo A."/>
            <person name="Nagy L.G."/>
            <person name="Floudas D."/>
            <person name="Copeland A."/>
            <person name="Barry K.W."/>
            <person name="Cichocki N."/>
            <person name="Veneault-Fourrey C."/>
            <person name="LaButti K."/>
            <person name="Lindquist E.A."/>
            <person name="Lipzen A."/>
            <person name="Lundell T."/>
            <person name="Morin E."/>
            <person name="Murat C."/>
            <person name="Riley R."/>
            <person name="Ohm R."/>
            <person name="Sun H."/>
            <person name="Tunlid A."/>
            <person name="Henrissat B."/>
            <person name="Grigoriev I.V."/>
            <person name="Hibbett D.S."/>
            <person name="Martin F."/>
        </authorList>
    </citation>
    <scope>NUCLEOTIDE SEQUENCE [LARGE SCALE GENOMIC DNA]</scope>
    <source>
        <strain evidence="3">Foug A</strain>
    </source>
</reference>
<dbReference type="AlphaFoldDB" id="A0A0C3E1E5"/>
<proteinExistence type="predicted"/>
<dbReference type="InParanoid" id="A0A0C3E1E5"/>
<sequence length="90" mass="10090">MARSSWWFIVLDASLFVTSHMMTSVLHCTKPSFEHGFNGGWSAAQQSVVLTDSWSAWKIARIVSLPQSWLLQYGGTRLLSRLDEGVRSCA</sequence>
<protein>
    <recommendedName>
        <fullName evidence="4">Secreted protein</fullName>
    </recommendedName>
</protein>
<evidence type="ECO:0000313" key="2">
    <source>
        <dbReference type="EMBL" id="KIM61916.1"/>
    </source>
</evidence>